<proteinExistence type="predicted"/>
<keyword evidence="2" id="KW-1185">Reference proteome</keyword>
<protein>
    <submittedName>
        <fullName evidence="1">Uncharacterized protein</fullName>
    </submittedName>
</protein>
<dbReference type="AlphaFoldDB" id="A0A3N4H8I6"/>
<dbReference type="EMBL" id="ML119980">
    <property type="protein sequence ID" value="RPA71072.1"/>
    <property type="molecule type" value="Genomic_DNA"/>
</dbReference>
<evidence type="ECO:0000313" key="1">
    <source>
        <dbReference type="EMBL" id="RPA71072.1"/>
    </source>
</evidence>
<accession>A0A3N4H8I6</accession>
<evidence type="ECO:0000313" key="2">
    <source>
        <dbReference type="Proteomes" id="UP000275078"/>
    </source>
</evidence>
<sequence length="262" mass="28807">MKAALGSTVVFPEVATWGKFEFGVTTDGSIGVVFTALSSDGVSCYSPRINHGWVHDGPQCENVKELLIAGHAVYGFISEFLDCSSYGNHDTVSSFNVIFGICNKQKKSIRELPFVQGLSVSMADALARGQLPSATQHLNNEFAPQADTFRSVSEKDSAKVEIEVMKNQKRKRRTLEARAQSCALDFLRQIQKNKAAKKVCYVPSRTSPIRGPCGVGYRLPAARLSGQGVALWPWRPPVYMSVAVHSFMPSSSLPLHVYHVIW</sequence>
<reference evidence="1 2" key="1">
    <citation type="journal article" date="2018" name="Nat. Ecol. Evol.">
        <title>Pezizomycetes genomes reveal the molecular basis of ectomycorrhizal truffle lifestyle.</title>
        <authorList>
            <person name="Murat C."/>
            <person name="Payen T."/>
            <person name="Noel B."/>
            <person name="Kuo A."/>
            <person name="Morin E."/>
            <person name="Chen J."/>
            <person name="Kohler A."/>
            <person name="Krizsan K."/>
            <person name="Balestrini R."/>
            <person name="Da Silva C."/>
            <person name="Montanini B."/>
            <person name="Hainaut M."/>
            <person name="Levati E."/>
            <person name="Barry K.W."/>
            <person name="Belfiori B."/>
            <person name="Cichocki N."/>
            <person name="Clum A."/>
            <person name="Dockter R.B."/>
            <person name="Fauchery L."/>
            <person name="Guy J."/>
            <person name="Iotti M."/>
            <person name="Le Tacon F."/>
            <person name="Lindquist E.A."/>
            <person name="Lipzen A."/>
            <person name="Malagnac F."/>
            <person name="Mello A."/>
            <person name="Molinier V."/>
            <person name="Miyauchi S."/>
            <person name="Poulain J."/>
            <person name="Riccioni C."/>
            <person name="Rubini A."/>
            <person name="Sitrit Y."/>
            <person name="Splivallo R."/>
            <person name="Traeger S."/>
            <person name="Wang M."/>
            <person name="Zifcakova L."/>
            <person name="Wipf D."/>
            <person name="Zambonelli A."/>
            <person name="Paolocci F."/>
            <person name="Nowrousian M."/>
            <person name="Ottonello S."/>
            <person name="Baldrian P."/>
            <person name="Spatafora J.W."/>
            <person name="Henrissat B."/>
            <person name="Nagy L.G."/>
            <person name="Aury J.M."/>
            <person name="Wincker P."/>
            <person name="Grigoriev I.V."/>
            <person name="Bonfante P."/>
            <person name="Martin F.M."/>
        </authorList>
    </citation>
    <scope>NUCLEOTIDE SEQUENCE [LARGE SCALE GENOMIC DNA]</scope>
    <source>
        <strain evidence="1 2">RN42</strain>
    </source>
</reference>
<organism evidence="1 2">
    <name type="scientific">Ascobolus immersus RN42</name>
    <dbReference type="NCBI Taxonomy" id="1160509"/>
    <lineage>
        <taxon>Eukaryota</taxon>
        <taxon>Fungi</taxon>
        <taxon>Dikarya</taxon>
        <taxon>Ascomycota</taxon>
        <taxon>Pezizomycotina</taxon>
        <taxon>Pezizomycetes</taxon>
        <taxon>Pezizales</taxon>
        <taxon>Ascobolaceae</taxon>
        <taxon>Ascobolus</taxon>
    </lineage>
</organism>
<dbReference type="Proteomes" id="UP000275078">
    <property type="component" value="Unassembled WGS sequence"/>
</dbReference>
<name>A0A3N4H8I6_ASCIM</name>
<gene>
    <name evidence="1" type="ORF">BJ508DRAFT_336430</name>
</gene>